<proteinExistence type="predicted"/>
<keyword evidence="1" id="KW-0812">Transmembrane</keyword>
<sequence length="150" mass="17295">MILEILITFYFFILLLFSLSSHCVYYCVLLIVNALISCLICYLVYGFSWYSLIFCLVYVGGVYILFIFVSVFNPNDSFAIYHKVGEFSVVLCFVIGLLCVCLFYSLVNIEFSNSLCTVVEGKFYVCLCLTLIFGFVVLSLLVSWKMNFYR</sequence>
<feature type="transmembrane region" description="Helical" evidence="1">
    <location>
        <begin position="84"/>
        <end position="107"/>
    </location>
</feature>
<keyword evidence="1" id="KW-1133">Transmembrane helix</keyword>
<feature type="transmembrane region" description="Helical" evidence="1">
    <location>
        <begin position="12"/>
        <end position="45"/>
    </location>
</feature>
<evidence type="ECO:0000313" key="2">
    <source>
        <dbReference type="EMBL" id="BAP10824.1"/>
    </source>
</evidence>
<name>A0A068PSU3_9CEST</name>
<accession>A0A068PSU3</accession>
<geneLocation type="mitochondrion" evidence="2"/>
<gene>
    <name evidence="2" type="primary">nad6</name>
</gene>
<protein>
    <submittedName>
        <fullName evidence="2">NADH dehydrogenase subunit 6</fullName>
    </submittedName>
</protein>
<evidence type="ECO:0000256" key="1">
    <source>
        <dbReference type="SAM" id="Phobius"/>
    </source>
</evidence>
<keyword evidence="2" id="KW-0496">Mitochondrion</keyword>
<organism evidence="2">
    <name type="scientific">Taenia crocutae</name>
    <dbReference type="NCBI Taxonomy" id="1453888"/>
    <lineage>
        <taxon>Eukaryota</taxon>
        <taxon>Metazoa</taxon>
        <taxon>Spiralia</taxon>
        <taxon>Lophotrochozoa</taxon>
        <taxon>Platyhelminthes</taxon>
        <taxon>Cestoda</taxon>
        <taxon>Eucestoda</taxon>
        <taxon>Cyclophyllidea</taxon>
        <taxon>Taeniidae</taxon>
        <taxon>Taenia</taxon>
    </lineage>
</organism>
<dbReference type="AlphaFoldDB" id="A0A068PSU3"/>
<reference evidence="2" key="1">
    <citation type="journal article" date="2014" name="Int. J. Parasitol.">
        <title>Phylogenetic characterisation of Taenia tapeworms in spotted hyenas and reconsideration of the "Out of Africa" hypothesis of Taenia in humans.</title>
        <authorList>
            <person name="Terefe Y."/>
            <person name="Hailemariam Z."/>
            <person name="Menkir S."/>
            <person name="Nakao M."/>
            <person name="Lavikainen A."/>
            <person name="Haukisalmi V."/>
            <person name="Iwaki T."/>
            <person name="Okamoto M."/>
            <person name="Ito A."/>
        </authorList>
    </citation>
    <scope>NUCLEOTIDE SEQUENCE</scope>
    <source>
        <strain evidence="2">41</strain>
    </source>
</reference>
<keyword evidence="1" id="KW-0472">Membrane</keyword>
<feature type="transmembrane region" description="Helical" evidence="1">
    <location>
        <begin position="51"/>
        <end position="72"/>
    </location>
</feature>
<dbReference type="EMBL" id="AB905201">
    <property type="protein sequence ID" value="BAP10824.1"/>
    <property type="molecule type" value="Genomic_DNA"/>
</dbReference>
<feature type="transmembrane region" description="Helical" evidence="1">
    <location>
        <begin position="122"/>
        <end position="144"/>
    </location>
</feature>